<sequence>MGKLIFEGFKKRPKREPKSGRIVLLEGSKRQKGIEIRSNCPFGGFKKTKGNWNPFELSFWGLQKDKREPDPGPIVLLEGLKRQKRVPDREQTVLLKTPIRK</sequence>
<accession>G2TJ69</accession>
<proteinExistence type="predicted"/>
<dbReference type="Proteomes" id="UP000009283">
    <property type="component" value="Chromosome"/>
</dbReference>
<dbReference type="AlphaFoldDB" id="G2TJ69"/>
<protein>
    <submittedName>
        <fullName evidence="1">Uncharacterized protein</fullName>
    </submittedName>
</protein>
<evidence type="ECO:0000313" key="2">
    <source>
        <dbReference type="Proteomes" id="UP000009283"/>
    </source>
</evidence>
<dbReference type="KEGG" id="bag:Bcoa_1635"/>
<organism evidence="1 2">
    <name type="scientific">Heyndrickxia coagulans 36D1</name>
    <dbReference type="NCBI Taxonomy" id="345219"/>
    <lineage>
        <taxon>Bacteria</taxon>
        <taxon>Bacillati</taxon>
        <taxon>Bacillota</taxon>
        <taxon>Bacilli</taxon>
        <taxon>Bacillales</taxon>
        <taxon>Bacillaceae</taxon>
        <taxon>Heyndrickxia</taxon>
    </lineage>
</organism>
<evidence type="ECO:0000313" key="1">
    <source>
        <dbReference type="EMBL" id="AEP00832.1"/>
    </source>
</evidence>
<dbReference type="HOGENOM" id="CLU_2285738_0_0_9"/>
<reference evidence="1 2" key="1">
    <citation type="journal article" date="2011" name="Stand. Genomic Sci.">
        <title>Complete Genome Sequence of a thermotolerant sporogenic lactic acid bacterium, Bacillus coagulans strain 36D1.</title>
        <authorList>
            <person name="Rhee M.S."/>
            <person name="Moritz B.E."/>
            <person name="Xie G."/>
            <person name="Glavina Del Rio T."/>
            <person name="Dalin E."/>
            <person name="Tice H."/>
            <person name="Bruce D."/>
            <person name="Goodwin L."/>
            <person name="Chertkov O."/>
            <person name="Brettin T."/>
            <person name="Han C."/>
            <person name="Detter C."/>
            <person name="Pitluck S."/>
            <person name="Land M.L."/>
            <person name="Patel M."/>
            <person name="Ou M."/>
            <person name="Harbrucker R."/>
            <person name="Ingram L.O."/>
            <person name="Shanmugam K.T."/>
        </authorList>
    </citation>
    <scope>NUCLEOTIDE SEQUENCE [LARGE SCALE GENOMIC DNA]</scope>
    <source>
        <strain evidence="1 2">36D1</strain>
    </source>
</reference>
<dbReference type="EMBL" id="CP003056">
    <property type="protein sequence ID" value="AEP00832.1"/>
    <property type="molecule type" value="Genomic_DNA"/>
</dbReference>
<name>G2TJ69_HEYCO</name>
<gene>
    <name evidence="1" type="ORF">Bcoa_1635</name>
</gene>